<comment type="similarity">
    <text evidence="2">Belongs to the bacterial sugar transferase family.</text>
</comment>
<reference evidence="9 10" key="1">
    <citation type="submission" date="2023-11" db="EMBL/GenBank/DDBJ databases">
        <title>Coraliomargarita sp. nov., isolated from marine algae.</title>
        <authorList>
            <person name="Lee J.K."/>
            <person name="Baek J.H."/>
            <person name="Kim J.M."/>
            <person name="Choi D.G."/>
            <person name="Jeon C.O."/>
        </authorList>
    </citation>
    <scope>NUCLEOTIDE SEQUENCE [LARGE SCALE GENOMIC DNA]</scope>
    <source>
        <strain evidence="9 10">J2-16</strain>
    </source>
</reference>
<gene>
    <name evidence="9" type="ORF">SH580_04640</name>
</gene>
<dbReference type="NCBIfam" id="TIGR03025">
    <property type="entry name" value="EPS_sugtrans"/>
    <property type="match status" value="1"/>
</dbReference>
<name>A0ABZ0RNJ9_9BACT</name>
<comment type="subcellular location">
    <subcellularLocation>
        <location evidence="1">Membrane</location>
        <topology evidence="1">Multi-pass membrane protein</topology>
    </subcellularLocation>
</comment>
<organism evidence="9 10">
    <name type="scientific">Coraliomargarita algicola</name>
    <dbReference type="NCBI Taxonomy" id="3092156"/>
    <lineage>
        <taxon>Bacteria</taxon>
        <taxon>Pseudomonadati</taxon>
        <taxon>Verrucomicrobiota</taxon>
        <taxon>Opitutia</taxon>
        <taxon>Puniceicoccales</taxon>
        <taxon>Coraliomargaritaceae</taxon>
        <taxon>Coraliomargarita</taxon>
    </lineage>
</organism>
<evidence type="ECO:0000256" key="4">
    <source>
        <dbReference type="ARBA" id="ARBA00022692"/>
    </source>
</evidence>
<feature type="domain" description="Bacterial sugar transferase" evidence="8">
    <location>
        <begin position="278"/>
        <end position="465"/>
    </location>
</feature>
<feature type="transmembrane region" description="Helical" evidence="7">
    <location>
        <begin position="46"/>
        <end position="64"/>
    </location>
</feature>
<feature type="transmembrane region" description="Helical" evidence="7">
    <location>
        <begin position="12"/>
        <end position="34"/>
    </location>
</feature>
<keyword evidence="10" id="KW-1185">Reference proteome</keyword>
<protein>
    <submittedName>
        <fullName evidence="9">Exopolysaccharide biosynthesis polyprenyl glycosylphosphotransferase</fullName>
    </submittedName>
</protein>
<sequence>MITNRTQGLRLLSHGFVALFMLLLFSVALMFAVYVLELIDSSEVNLPLYILAVFIAGVFSARFKEDRIEDNDLNSFRWVGAIRKTNYQTMILALMLFAVVFTTRDKAISRTLIASFLMMYWLTAVPLNRYIPDWIASFAFRGNHSVRTVFLGSEKSARHLEAWAKYQPFYGIDIIGLITYEMSTDLKLRMPILGEFMDMSLIIEAYKVNQVVLLETRDSDWWVDSVVEICEQTGCRILIYNPWEEYFDKELIPVSQGGHTFFSLQEEPLENPLNRVIKRVLDICISLPVVVFVIPWLCLMVKLMQLKQSPGALFFKQERSGQGGRRFQILKFRTMHDLGSDRSREGEQAKKGDDRIYAFGEFLRKSSLDEFPQFLNVLMGTMSAIGPRPHLIQHDDEFSQQVNIYRTRHFVKPGITGLAQCKGFRGEVTELSLIEERVRYDLQYIRNWSFWLDLWIVIKTVVHMIKPPKSAY</sequence>
<dbReference type="InterPro" id="IPR017475">
    <property type="entry name" value="EPS_sugar_tfrase"/>
</dbReference>
<keyword evidence="3" id="KW-0808">Transferase</keyword>
<feature type="transmembrane region" description="Helical" evidence="7">
    <location>
        <begin position="107"/>
        <end position="127"/>
    </location>
</feature>
<proteinExistence type="inferred from homology"/>
<evidence type="ECO:0000313" key="10">
    <source>
        <dbReference type="Proteomes" id="UP001324993"/>
    </source>
</evidence>
<keyword evidence="4 7" id="KW-0812">Transmembrane</keyword>
<dbReference type="Proteomes" id="UP001324993">
    <property type="component" value="Chromosome"/>
</dbReference>
<accession>A0ABZ0RNJ9</accession>
<evidence type="ECO:0000256" key="1">
    <source>
        <dbReference type="ARBA" id="ARBA00004141"/>
    </source>
</evidence>
<feature type="transmembrane region" description="Helical" evidence="7">
    <location>
        <begin position="85"/>
        <end position="101"/>
    </location>
</feature>
<evidence type="ECO:0000256" key="5">
    <source>
        <dbReference type="ARBA" id="ARBA00022989"/>
    </source>
</evidence>
<dbReference type="PANTHER" id="PTHR30576">
    <property type="entry name" value="COLANIC BIOSYNTHESIS UDP-GLUCOSE LIPID CARRIER TRANSFERASE"/>
    <property type="match status" value="1"/>
</dbReference>
<dbReference type="RefSeq" id="WP_319833845.1">
    <property type="nucleotide sequence ID" value="NZ_CP138858.1"/>
</dbReference>
<evidence type="ECO:0000256" key="3">
    <source>
        <dbReference type="ARBA" id="ARBA00022679"/>
    </source>
</evidence>
<evidence type="ECO:0000256" key="2">
    <source>
        <dbReference type="ARBA" id="ARBA00006464"/>
    </source>
</evidence>
<dbReference type="Pfam" id="PF02397">
    <property type="entry name" value="Bac_transf"/>
    <property type="match status" value="1"/>
</dbReference>
<dbReference type="InterPro" id="IPR003362">
    <property type="entry name" value="Bact_transf"/>
</dbReference>
<dbReference type="EMBL" id="CP138858">
    <property type="protein sequence ID" value="WPJ96993.1"/>
    <property type="molecule type" value="Genomic_DNA"/>
</dbReference>
<evidence type="ECO:0000256" key="7">
    <source>
        <dbReference type="SAM" id="Phobius"/>
    </source>
</evidence>
<evidence type="ECO:0000256" key="6">
    <source>
        <dbReference type="ARBA" id="ARBA00023136"/>
    </source>
</evidence>
<feature type="transmembrane region" description="Helical" evidence="7">
    <location>
        <begin position="280"/>
        <end position="304"/>
    </location>
</feature>
<evidence type="ECO:0000259" key="8">
    <source>
        <dbReference type="Pfam" id="PF02397"/>
    </source>
</evidence>
<keyword evidence="6 7" id="KW-0472">Membrane</keyword>
<keyword evidence="5 7" id="KW-1133">Transmembrane helix</keyword>
<evidence type="ECO:0000313" key="9">
    <source>
        <dbReference type="EMBL" id="WPJ96993.1"/>
    </source>
</evidence>
<dbReference type="PANTHER" id="PTHR30576:SF0">
    <property type="entry name" value="UNDECAPRENYL-PHOSPHATE N-ACETYLGALACTOSAMINYL 1-PHOSPHATE TRANSFERASE-RELATED"/>
    <property type="match status" value="1"/>
</dbReference>